<keyword evidence="5 6" id="KW-0482">Metalloprotease</keyword>
<protein>
    <recommendedName>
        <fullName evidence="6">Mitochondrial inner membrane protease ATP23</fullName>
        <ecNumber evidence="6">3.4.24.-</ecNumber>
    </recommendedName>
</protein>
<dbReference type="Pfam" id="PF09768">
    <property type="entry name" value="Peptidase_M76"/>
    <property type="match status" value="1"/>
</dbReference>
<sequence length="225" mass="25357">MLTKLTLRGGMAASVAMPSAAAKELFPEHADVLRCADATSRRVNCKYLAENVLQNPVIAHLVNAIRQCGCNFNFDRDVAYEKCAKKVCGGFDWKRHQVILCTNENVTEKKVLKALAHELVHMFDSCREGFNLESIHDLACSEIRAANLIHCQPVHWSLADERNSKRQSDSCDIAECIKRTATHSVQLLTGINDVVAKQVIEKAYTRCYADYEPFWKHLSDRYSSP</sequence>
<dbReference type="GO" id="GO:0034982">
    <property type="term" value="P:mitochondrial protein processing"/>
    <property type="evidence" value="ECO:0007669"/>
    <property type="project" value="TreeGrafter"/>
</dbReference>
<keyword evidence="4 6" id="KW-0378">Hydrolase</keyword>
<dbReference type="Proteomes" id="UP000046395">
    <property type="component" value="Unassembled WGS sequence"/>
</dbReference>
<dbReference type="GO" id="GO:0046872">
    <property type="term" value="F:metal ion binding"/>
    <property type="evidence" value="ECO:0007669"/>
    <property type="project" value="UniProtKB-KW"/>
</dbReference>
<name>A0A5S6R485_TRIMR</name>
<evidence type="ECO:0000256" key="4">
    <source>
        <dbReference type="ARBA" id="ARBA00022801"/>
    </source>
</evidence>
<accession>A0A5S6R485</accession>
<dbReference type="WBParaSite" id="TMUE_3000013997.1">
    <property type="protein sequence ID" value="TMUE_3000013997.1"/>
    <property type="gene ID" value="WBGene00292263"/>
</dbReference>
<dbReference type="PANTHER" id="PTHR21711:SF0">
    <property type="entry name" value="MITOCHONDRIAL INNER MEMBRANE PROTEASE ATP23 HOMOLOG"/>
    <property type="match status" value="1"/>
</dbReference>
<evidence type="ECO:0000313" key="7">
    <source>
        <dbReference type="Proteomes" id="UP000046395"/>
    </source>
</evidence>
<evidence type="ECO:0000256" key="2">
    <source>
        <dbReference type="ARBA" id="ARBA00022670"/>
    </source>
</evidence>
<evidence type="ECO:0000256" key="6">
    <source>
        <dbReference type="RuleBase" id="RU364057"/>
    </source>
</evidence>
<dbReference type="GO" id="GO:0004222">
    <property type="term" value="F:metalloendopeptidase activity"/>
    <property type="evidence" value="ECO:0007669"/>
    <property type="project" value="InterPro"/>
</dbReference>
<dbReference type="PANTHER" id="PTHR21711">
    <property type="entry name" value="MITOCHONDRIAL INNER MEMBRANE PROTEASE"/>
    <property type="match status" value="1"/>
</dbReference>
<keyword evidence="7" id="KW-1185">Reference proteome</keyword>
<reference evidence="8" key="1">
    <citation type="submission" date="2019-12" db="UniProtKB">
        <authorList>
            <consortium name="WormBaseParasite"/>
        </authorList>
    </citation>
    <scope>IDENTIFICATION</scope>
</reference>
<keyword evidence="2 6" id="KW-0645">Protease</keyword>
<dbReference type="STRING" id="70415.A0A5S6R485"/>
<evidence type="ECO:0000256" key="1">
    <source>
        <dbReference type="ARBA" id="ARBA00009915"/>
    </source>
</evidence>
<dbReference type="EC" id="3.4.24.-" evidence="6"/>
<dbReference type="AlphaFoldDB" id="A0A5S6R485"/>
<evidence type="ECO:0000313" key="8">
    <source>
        <dbReference type="WBParaSite" id="TMUE_3000013997.1"/>
    </source>
</evidence>
<keyword evidence="3 6" id="KW-0479">Metal-binding</keyword>
<organism evidence="7 8">
    <name type="scientific">Trichuris muris</name>
    <name type="common">Mouse whipworm</name>
    <dbReference type="NCBI Taxonomy" id="70415"/>
    <lineage>
        <taxon>Eukaryota</taxon>
        <taxon>Metazoa</taxon>
        <taxon>Ecdysozoa</taxon>
        <taxon>Nematoda</taxon>
        <taxon>Enoplea</taxon>
        <taxon>Dorylaimia</taxon>
        <taxon>Trichinellida</taxon>
        <taxon>Trichuridae</taxon>
        <taxon>Trichuris</taxon>
    </lineage>
</organism>
<dbReference type="GO" id="GO:0033615">
    <property type="term" value="P:mitochondrial proton-transporting ATP synthase complex assembly"/>
    <property type="evidence" value="ECO:0007669"/>
    <property type="project" value="TreeGrafter"/>
</dbReference>
<evidence type="ECO:0000256" key="5">
    <source>
        <dbReference type="ARBA" id="ARBA00023049"/>
    </source>
</evidence>
<dbReference type="InterPro" id="IPR019165">
    <property type="entry name" value="Peptidase_M76_ATP23"/>
</dbReference>
<evidence type="ECO:0000256" key="3">
    <source>
        <dbReference type="ARBA" id="ARBA00022723"/>
    </source>
</evidence>
<comment type="similarity">
    <text evidence="1 6">Belongs to the peptidase M76 family.</text>
</comment>
<dbReference type="GO" id="GO:0005739">
    <property type="term" value="C:mitochondrion"/>
    <property type="evidence" value="ECO:0007669"/>
    <property type="project" value="GOC"/>
</dbReference>
<proteinExistence type="inferred from homology"/>